<evidence type="ECO:0008006" key="3">
    <source>
        <dbReference type="Google" id="ProtNLM"/>
    </source>
</evidence>
<proteinExistence type="predicted"/>
<evidence type="ECO:0000313" key="2">
    <source>
        <dbReference type="Proteomes" id="UP000011083"/>
    </source>
</evidence>
<dbReference type="KEGG" id="acan:ACA1_198310"/>
<evidence type="ECO:0000313" key="1">
    <source>
        <dbReference type="EMBL" id="ELR19611.1"/>
    </source>
</evidence>
<organism evidence="1 2">
    <name type="scientific">Acanthamoeba castellanii (strain ATCC 30010 / Neff)</name>
    <dbReference type="NCBI Taxonomy" id="1257118"/>
    <lineage>
        <taxon>Eukaryota</taxon>
        <taxon>Amoebozoa</taxon>
        <taxon>Discosea</taxon>
        <taxon>Longamoebia</taxon>
        <taxon>Centramoebida</taxon>
        <taxon>Acanthamoebidae</taxon>
        <taxon>Acanthamoeba</taxon>
    </lineage>
</organism>
<reference evidence="1 2" key="1">
    <citation type="journal article" date="2013" name="Genome Biol.">
        <title>Genome of Acanthamoeba castellanii highlights extensive lateral gene transfer and early evolution of tyrosine kinase signaling.</title>
        <authorList>
            <person name="Clarke M."/>
            <person name="Lohan A.J."/>
            <person name="Liu B."/>
            <person name="Lagkouvardos I."/>
            <person name="Roy S."/>
            <person name="Zafar N."/>
            <person name="Bertelli C."/>
            <person name="Schilde C."/>
            <person name="Kianianmomeni A."/>
            <person name="Burglin T.R."/>
            <person name="Frech C."/>
            <person name="Turcotte B."/>
            <person name="Kopec K.O."/>
            <person name="Synnott J.M."/>
            <person name="Choo C."/>
            <person name="Paponov I."/>
            <person name="Finkler A."/>
            <person name="Soon Heng Tan C."/>
            <person name="Hutchins A.P."/>
            <person name="Weinmeier T."/>
            <person name="Rattei T."/>
            <person name="Chu J.S."/>
            <person name="Gimenez G."/>
            <person name="Irimia M."/>
            <person name="Rigden D.J."/>
            <person name="Fitzpatrick D.A."/>
            <person name="Lorenzo-Morales J."/>
            <person name="Bateman A."/>
            <person name="Chiu C.H."/>
            <person name="Tang P."/>
            <person name="Hegemann P."/>
            <person name="Fromm H."/>
            <person name="Raoult D."/>
            <person name="Greub G."/>
            <person name="Miranda-Saavedra D."/>
            <person name="Chen N."/>
            <person name="Nash P."/>
            <person name="Ginger M.L."/>
            <person name="Horn M."/>
            <person name="Schaap P."/>
            <person name="Caler L."/>
            <person name="Loftus B."/>
        </authorList>
    </citation>
    <scope>NUCLEOTIDE SEQUENCE [LARGE SCALE GENOMIC DNA]</scope>
    <source>
        <strain evidence="1 2">Neff</strain>
    </source>
</reference>
<dbReference type="AlphaFoldDB" id="L8H5A5"/>
<protein>
    <recommendedName>
        <fullName evidence="3">Ubiquitin-like domain-containing protein</fullName>
    </recommendedName>
</protein>
<dbReference type="RefSeq" id="XP_004341703.1">
    <property type="nucleotide sequence ID" value="XM_004341655.1"/>
</dbReference>
<dbReference type="VEuPathDB" id="AmoebaDB:ACA1_198310"/>
<sequence length="79" mass="8702">MLLRWSDTPSDTLGQVVDALQHQGRPTPDRLADVRVAPSADTTLMWSHTGLPHPRRDATLAENGITSACVLRWVQVAED</sequence>
<keyword evidence="2" id="KW-1185">Reference proteome</keyword>
<gene>
    <name evidence="1" type="ORF">ACA1_198310</name>
</gene>
<dbReference type="Proteomes" id="UP000011083">
    <property type="component" value="Unassembled WGS sequence"/>
</dbReference>
<name>L8H5A5_ACACF</name>
<dbReference type="EMBL" id="KB007932">
    <property type="protein sequence ID" value="ELR19611.1"/>
    <property type="molecule type" value="Genomic_DNA"/>
</dbReference>
<accession>L8H5A5</accession>
<dbReference type="GeneID" id="14920434"/>